<keyword evidence="10" id="KW-1185">Reference proteome</keyword>
<dbReference type="GO" id="GO:0005886">
    <property type="term" value="C:plasma membrane"/>
    <property type="evidence" value="ECO:0007669"/>
    <property type="project" value="UniProtKB-SubCell"/>
</dbReference>
<dbReference type="Proteomes" id="UP000654075">
    <property type="component" value="Unassembled WGS sequence"/>
</dbReference>
<dbReference type="PANTHER" id="PTHR43414">
    <property type="entry name" value="MULTIDRUG RESISTANCE PROTEIN MDTG"/>
    <property type="match status" value="1"/>
</dbReference>
<feature type="compositionally biased region" description="Low complexity" evidence="7">
    <location>
        <begin position="217"/>
        <end position="231"/>
    </location>
</feature>
<keyword evidence="5" id="KW-1133">Transmembrane helix</keyword>
<dbReference type="InterPro" id="IPR036259">
    <property type="entry name" value="MFS_trans_sf"/>
</dbReference>
<evidence type="ECO:0000256" key="3">
    <source>
        <dbReference type="ARBA" id="ARBA00022475"/>
    </source>
</evidence>
<dbReference type="OrthoDB" id="428417at2759"/>
<name>A0A813F9F2_POLGL</name>
<evidence type="ECO:0000259" key="8">
    <source>
        <dbReference type="PROSITE" id="PS50850"/>
    </source>
</evidence>
<evidence type="ECO:0000256" key="7">
    <source>
        <dbReference type="SAM" id="MobiDB-lite"/>
    </source>
</evidence>
<organism evidence="9 10">
    <name type="scientific">Polarella glacialis</name>
    <name type="common">Dinoflagellate</name>
    <dbReference type="NCBI Taxonomy" id="89957"/>
    <lineage>
        <taxon>Eukaryota</taxon>
        <taxon>Sar</taxon>
        <taxon>Alveolata</taxon>
        <taxon>Dinophyceae</taxon>
        <taxon>Suessiales</taxon>
        <taxon>Suessiaceae</taxon>
        <taxon>Polarella</taxon>
    </lineage>
</organism>
<dbReference type="InterPro" id="IPR020846">
    <property type="entry name" value="MFS_dom"/>
</dbReference>
<dbReference type="AlphaFoldDB" id="A0A813F9F2"/>
<accession>A0A813F9F2</accession>
<proteinExistence type="predicted"/>
<keyword evidence="4" id="KW-0812">Transmembrane</keyword>
<dbReference type="SUPFAM" id="SSF103473">
    <property type="entry name" value="MFS general substrate transporter"/>
    <property type="match status" value="1"/>
</dbReference>
<dbReference type="PROSITE" id="PS50850">
    <property type="entry name" value="MFS"/>
    <property type="match status" value="1"/>
</dbReference>
<comment type="subcellular location">
    <subcellularLocation>
        <location evidence="1">Cell membrane</location>
        <topology evidence="1">Multi-pass membrane protein</topology>
    </subcellularLocation>
</comment>
<feature type="non-terminal residue" evidence="9">
    <location>
        <position position="231"/>
    </location>
</feature>
<feature type="domain" description="Major facilitator superfamily (MFS) profile" evidence="8">
    <location>
        <begin position="8"/>
        <end position="231"/>
    </location>
</feature>
<evidence type="ECO:0000256" key="1">
    <source>
        <dbReference type="ARBA" id="ARBA00004651"/>
    </source>
</evidence>
<keyword evidence="6" id="KW-0472">Membrane</keyword>
<dbReference type="GO" id="GO:0022857">
    <property type="term" value="F:transmembrane transporter activity"/>
    <property type="evidence" value="ECO:0007669"/>
    <property type="project" value="InterPro"/>
</dbReference>
<comment type="caution">
    <text evidence="9">The sequence shown here is derived from an EMBL/GenBank/DDBJ whole genome shotgun (WGS) entry which is preliminary data.</text>
</comment>
<keyword evidence="2" id="KW-0813">Transport</keyword>
<dbReference type="Gene3D" id="1.20.1250.20">
    <property type="entry name" value="MFS general substrate transporter like domains"/>
    <property type="match status" value="1"/>
</dbReference>
<keyword evidence="3" id="KW-1003">Cell membrane</keyword>
<dbReference type="InterPro" id="IPR011701">
    <property type="entry name" value="MFS"/>
</dbReference>
<reference evidence="9" key="1">
    <citation type="submission" date="2021-02" db="EMBL/GenBank/DDBJ databases">
        <authorList>
            <person name="Dougan E. K."/>
            <person name="Rhodes N."/>
            <person name="Thang M."/>
            <person name="Chan C."/>
        </authorList>
    </citation>
    <scope>NUCLEOTIDE SEQUENCE</scope>
</reference>
<gene>
    <name evidence="9" type="ORF">PGLA1383_LOCUS27691</name>
</gene>
<evidence type="ECO:0000256" key="4">
    <source>
        <dbReference type="ARBA" id="ARBA00022692"/>
    </source>
</evidence>
<dbReference type="EMBL" id="CAJNNV010024434">
    <property type="protein sequence ID" value="CAE8609860.1"/>
    <property type="molecule type" value="Genomic_DNA"/>
</dbReference>
<dbReference type="PANTHER" id="PTHR43414:SF6">
    <property type="entry name" value="MULTIDRUG RESISTANCE PROTEIN MDTG"/>
    <property type="match status" value="1"/>
</dbReference>
<evidence type="ECO:0000313" key="9">
    <source>
        <dbReference type="EMBL" id="CAE8609860.1"/>
    </source>
</evidence>
<dbReference type="Pfam" id="PF07690">
    <property type="entry name" value="MFS_1"/>
    <property type="match status" value="1"/>
</dbReference>
<evidence type="ECO:0000256" key="5">
    <source>
        <dbReference type="ARBA" id="ARBA00022989"/>
    </source>
</evidence>
<protein>
    <recommendedName>
        <fullName evidence="8">Major facilitator superfamily (MFS) profile domain-containing protein</fullName>
    </recommendedName>
</protein>
<evidence type="ECO:0000313" key="10">
    <source>
        <dbReference type="Proteomes" id="UP000654075"/>
    </source>
</evidence>
<feature type="region of interest" description="Disordered" evidence="7">
    <location>
        <begin position="194"/>
        <end position="231"/>
    </location>
</feature>
<evidence type="ECO:0000256" key="2">
    <source>
        <dbReference type="ARBA" id="ARBA00022448"/>
    </source>
</evidence>
<sequence>MTPGLGPGVAAVILTQTIAAVGTMAVVPSLPFFALNKLGASAVEVSMLGACYNFTQMLCSPAIGSLSDRIGRKWVMLGGLLLQALCNCVQAEVQSPAGLLMARAMVGAAISTGPVEMAYIMDFTQSEADLGHTLALQRMCCNAGALLGPLIARSMEPFGFPLLSRGLACINLICLLLGAFLWEGTRQIFAAEEDAASPASVSSAIKEEEAGSDGEAQQQPPTTTIPTTTTT</sequence>
<evidence type="ECO:0000256" key="6">
    <source>
        <dbReference type="ARBA" id="ARBA00023136"/>
    </source>
</evidence>